<reference evidence="3" key="1">
    <citation type="submission" date="2022-07" db="EMBL/GenBank/DDBJ databases">
        <title>Genome analysis of Parmales, a sister group of diatoms, reveals the evolutionary specialization of diatoms from phago-mixotrophs to photoautotrophs.</title>
        <authorList>
            <person name="Ban H."/>
            <person name="Sato S."/>
            <person name="Yoshikawa S."/>
            <person name="Kazumasa Y."/>
            <person name="Nakamura Y."/>
            <person name="Ichinomiya M."/>
            <person name="Saitoh K."/>
            <person name="Sato N."/>
            <person name="Blanc-Mathieu R."/>
            <person name="Endo H."/>
            <person name="Kuwata A."/>
            <person name="Ogata H."/>
        </authorList>
    </citation>
    <scope>NUCLEOTIDE SEQUENCE</scope>
</reference>
<feature type="region of interest" description="Disordered" evidence="1">
    <location>
        <begin position="705"/>
        <end position="761"/>
    </location>
</feature>
<dbReference type="CDD" id="cd07302">
    <property type="entry name" value="CHD"/>
    <property type="match status" value="1"/>
</dbReference>
<feature type="region of interest" description="Disordered" evidence="1">
    <location>
        <begin position="1460"/>
        <end position="1514"/>
    </location>
</feature>
<dbReference type="PANTHER" id="PTHR47455:SF1">
    <property type="entry name" value="GUANYLATE CYCLASE DOMAIN-CONTAINING PROTEIN"/>
    <property type="match status" value="1"/>
</dbReference>
<keyword evidence="4" id="KW-1185">Reference proteome</keyword>
<accession>A0A9W6ZT99</accession>
<feature type="domain" description="Guanylate cyclase" evidence="2">
    <location>
        <begin position="242"/>
        <end position="427"/>
    </location>
</feature>
<feature type="region of interest" description="Disordered" evidence="1">
    <location>
        <begin position="1"/>
        <end position="126"/>
    </location>
</feature>
<feature type="compositionally biased region" description="Polar residues" evidence="1">
    <location>
        <begin position="117"/>
        <end position="126"/>
    </location>
</feature>
<feature type="domain" description="Guanylate cyclase" evidence="2">
    <location>
        <begin position="526"/>
        <end position="661"/>
    </location>
</feature>
<evidence type="ECO:0000256" key="1">
    <source>
        <dbReference type="SAM" id="MobiDB-lite"/>
    </source>
</evidence>
<dbReference type="GO" id="GO:0035556">
    <property type="term" value="P:intracellular signal transduction"/>
    <property type="evidence" value="ECO:0007669"/>
    <property type="project" value="InterPro"/>
</dbReference>
<dbReference type="Pfam" id="PF00211">
    <property type="entry name" value="Guanylate_cyc"/>
    <property type="match status" value="1"/>
</dbReference>
<comment type="caution">
    <text evidence="3">The sequence shown here is derived from an EMBL/GenBank/DDBJ whole genome shotgun (WGS) entry which is preliminary data.</text>
</comment>
<name>A0A9W6ZT99_9STRA</name>
<feature type="region of interest" description="Disordered" evidence="1">
    <location>
        <begin position="1224"/>
        <end position="1251"/>
    </location>
</feature>
<feature type="compositionally biased region" description="Acidic residues" evidence="1">
    <location>
        <begin position="827"/>
        <end position="839"/>
    </location>
</feature>
<dbReference type="GO" id="GO:0009190">
    <property type="term" value="P:cyclic nucleotide biosynthetic process"/>
    <property type="evidence" value="ECO:0007669"/>
    <property type="project" value="InterPro"/>
</dbReference>
<feature type="compositionally biased region" description="Basic and acidic residues" evidence="1">
    <location>
        <begin position="1226"/>
        <end position="1236"/>
    </location>
</feature>
<feature type="compositionally biased region" description="Low complexity" evidence="1">
    <location>
        <begin position="1460"/>
        <end position="1469"/>
    </location>
</feature>
<dbReference type="InterPro" id="IPR029787">
    <property type="entry name" value="Nucleotide_cyclase"/>
</dbReference>
<dbReference type="EMBL" id="BRXZ01000928">
    <property type="protein sequence ID" value="GMH57671.1"/>
    <property type="molecule type" value="Genomic_DNA"/>
</dbReference>
<evidence type="ECO:0000313" key="4">
    <source>
        <dbReference type="Proteomes" id="UP001165082"/>
    </source>
</evidence>
<organism evidence="3 4">
    <name type="scientific">Triparma retinervis</name>
    <dbReference type="NCBI Taxonomy" id="2557542"/>
    <lineage>
        <taxon>Eukaryota</taxon>
        <taxon>Sar</taxon>
        <taxon>Stramenopiles</taxon>
        <taxon>Ochrophyta</taxon>
        <taxon>Bolidophyceae</taxon>
        <taxon>Parmales</taxon>
        <taxon>Triparmaceae</taxon>
        <taxon>Triparma</taxon>
    </lineage>
</organism>
<feature type="compositionally biased region" description="Basic and acidic residues" evidence="1">
    <location>
        <begin position="1470"/>
        <end position="1496"/>
    </location>
</feature>
<feature type="compositionally biased region" description="Basic and acidic residues" evidence="1">
    <location>
        <begin position="186"/>
        <end position="202"/>
    </location>
</feature>
<feature type="region of interest" description="Disordered" evidence="1">
    <location>
        <begin position="820"/>
        <end position="862"/>
    </location>
</feature>
<dbReference type="OrthoDB" id="194152at2759"/>
<dbReference type="PANTHER" id="PTHR47455">
    <property type="entry name" value="ADENYLYL CYCLASE BETA"/>
    <property type="match status" value="1"/>
</dbReference>
<dbReference type="PROSITE" id="PS50125">
    <property type="entry name" value="GUANYLATE_CYCLASE_2"/>
    <property type="match status" value="2"/>
</dbReference>
<feature type="compositionally biased region" description="Polar residues" evidence="1">
    <location>
        <begin position="87"/>
        <end position="105"/>
    </location>
</feature>
<feature type="region of interest" description="Disordered" evidence="1">
    <location>
        <begin position="167"/>
        <end position="202"/>
    </location>
</feature>
<sequence>MSAPEGEAPLPPSPAPHASQNLAPKPPLIDVKRISRGLSRGDSLLWERGSTANDGSPMTPKSPPSPARPPQLSTSLSASNAEDRFRTSTLLNGTGTQHFSTSPMNLSYAVSPGDRSASPSVTDKFNMSRNKTLSDDLGAGSLPSSATSLLSKAFTIRTEDIISNSPTRATLGLPMNNSNTFFPEKSSARDDRSRSRTFSKDDHSTEELCAMAKFSSTLILEHVRHIGENSDASVQCDEFEGATMIVDVSGFTKMCEEFSKGGGRNQKKVNASDMEDGTHTTAATFATELYRFNNEQELEGSGGEKVREVLETIMGGIIHVVDEHGGDVLRVAGDAVIAVFHAGKKKHVLEAELVDCCCRCAFECIELLKSPSTIEKVGREMVLHIGISSGTLDSYHVGSIKGDFQNVVTGPAFDDVGQALVLAGAGEVVVHRRTASLLTANNWSMREIPKNEEYDSHQYRCIELTAAKDGELIRKSLSSLEYIPPPLERRTELDVWLQEAHTPSMSNAMKRYTPLPVRSAASMENAGMLGEIRRATVMFVSIESDFLRKGTIYQRLERLQKIFEILQDNVIAYRGIVKEFSVDDKGLVLVSGFGIPPHVGLTPPTRACLCSIALMKELHSFEVEAYIGITTGSVYAGSVGSKTRREFAMVGDTVNLAARLMVAAKKPIKKLKEMSPEYKNMLRLEEATEKASVLNAAPEFLGAQDVAKKDRLRSQSSPEKPSKNPFHMLAHKVPLPQVSSSPAVTETKLHKNKSKDNKGKRFARKMQAMMKKTFNTLTATQETILSHRHSSDANQLNRKEFIKKTESGRLVMKHSFKLGSSERELRDETEEGEEEEEDGIFGSKTKDGMKDEGSTKTRKHPGRIRTSTSVENMIVSFVETANDENHIPQILVDGHTAAEVRSSTKLFFHSLPDIQVKGKTDPVGINLIFSIDLENDAGTPEEMRTKMLAAPRYKSITDLVSSQESEGNSPTLSRGESSPDSPGKKTLSLAYIYQDTHLSFSQFRMVLPMVLGGTSVDLPLEDLCWIRTNGIPLYARTLSDELEAADRLFVDEDGNLSFGEMDLSFMLEIASAVPSKVQRSISSLVARLDSTMQIILKVICISGGNSQFELLLMLLENVKPFSLFWNSLCKNESQYYERGVKGDDDEGRFTEGEVPQSKAQAQVQDKRALLRKQMSAPLASKRNSYELNFAQKKDPKMRARDSTIKHMTRKSAIAIIPPQKPAAVEEVGKKEVKEAKEGEEEEEKGEGNKEAEDLRSVGMDILRRTLKLLEINHFLSYDNGVVILTDMFMVDTVCSTIPFKHRIALHEYIAQWHKDQTMDDIGERMKRFPTIVHHYVMANKEERASALLMMLNLFGGDFIDKWVLEQVKPMLPTMLEAEKYQGHAGDETDMLARSILALPSIPWLRGLAKAIRGQQVGSVLLKIATRFRAFFDSFRKRKREGSLKRVFNAVTAAQYLKKGSFSGSRSNSLSEKKRRDTAGKIGVSKEDADKMAEANKAKKRESRTNQIRQMRRSSSSIIIDATMMSKLAVGEAEESGTVTPTRAHFSKGGGAPDFFRSKSEK</sequence>
<feature type="region of interest" description="Disordered" evidence="1">
    <location>
        <begin position="1531"/>
        <end position="1561"/>
    </location>
</feature>
<evidence type="ECO:0000313" key="3">
    <source>
        <dbReference type="EMBL" id="GMH57671.1"/>
    </source>
</evidence>
<evidence type="ECO:0000259" key="2">
    <source>
        <dbReference type="PROSITE" id="PS50125"/>
    </source>
</evidence>
<feature type="compositionally biased region" description="Basic and acidic residues" evidence="1">
    <location>
        <begin position="844"/>
        <end position="855"/>
    </location>
</feature>
<feature type="compositionally biased region" description="Pro residues" evidence="1">
    <location>
        <begin position="60"/>
        <end position="69"/>
    </location>
</feature>
<dbReference type="InterPro" id="IPR001054">
    <property type="entry name" value="A/G_cyclase"/>
</dbReference>
<dbReference type="Proteomes" id="UP001165082">
    <property type="component" value="Unassembled WGS sequence"/>
</dbReference>
<dbReference type="Gene3D" id="3.30.70.1230">
    <property type="entry name" value="Nucleotide cyclase"/>
    <property type="match status" value="2"/>
</dbReference>
<feature type="region of interest" description="Disordered" evidence="1">
    <location>
        <begin position="959"/>
        <end position="982"/>
    </location>
</feature>
<protein>
    <recommendedName>
        <fullName evidence="2">Guanylate cyclase domain-containing protein</fullName>
    </recommendedName>
</protein>
<gene>
    <name evidence="3" type="ORF">TrRE_jg4493</name>
</gene>
<dbReference type="SUPFAM" id="SSF55073">
    <property type="entry name" value="Nucleotide cyclase"/>
    <property type="match status" value="2"/>
</dbReference>
<feature type="compositionally biased region" description="Polar residues" evidence="1">
    <location>
        <begin position="959"/>
        <end position="980"/>
    </location>
</feature>
<proteinExistence type="predicted"/>